<dbReference type="EMBL" id="FPBD01000002">
    <property type="protein sequence ID" value="SFT64404.1"/>
    <property type="molecule type" value="Genomic_DNA"/>
</dbReference>
<dbReference type="Proteomes" id="UP000183371">
    <property type="component" value="Unassembled WGS sequence"/>
</dbReference>
<organism evidence="2 3">
    <name type="scientific">Pseudovibrio denitrificans</name>
    <dbReference type="NCBI Taxonomy" id="258256"/>
    <lineage>
        <taxon>Bacteria</taxon>
        <taxon>Pseudomonadati</taxon>
        <taxon>Pseudomonadota</taxon>
        <taxon>Alphaproteobacteria</taxon>
        <taxon>Hyphomicrobiales</taxon>
        <taxon>Stappiaceae</taxon>
        <taxon>Pseudovibrio</taxon>
    </lineage>
</organism>
<sequence length="368" mass="39483">MQNALSLLTASILLCSAAYAQEQPITAKKVGTYFQLELHRPDGKHSYFVMDTGSTGIVGSAKFFTPTKDEKSRGTCVPFGYSSSGNSYAGYIVKRDLSFGTIGQQPTKHLKDFPVYAAVQRCPAGKTPNCSSTPPEGCTLNPQVYMMGVGFDQASSFSQTDDDSNAINNPFLNLDDTDGKPLPQQNYALSSVKAGSLALDVYLASPQNPLPNRGQTITVPLSKPTDSAETLITPQLAFALRDKATGKPVFPTDAPQPVRFLPDTGISYGILSVAGSSAPCCTEGTSKSKIDTSAYDFQLFANPESKVPLTNLSYGADQPLGQSARWSLNHPAGSTLFFNSGQLFFQNCNYFYNPASSEITFSCHTADQ</sequence>
<protein>
    <submittedName>
        <fullName evidence="2">Uncharacterized protein</fullName>
    </submittedName>
</protein>
<gene>
    <name evidence="2" type="ORF">SAMN05444141_102498</name>
</gene>
<accession>A0A1I6ZNU4</accession>
<evidence type="ECO:0000256" key="1">
    <source>
        <dbReference type="SAM" id="SignalP"/>
    </source>
</evidence>
<dbReference type="AlphaFoldDB" id="A0A1I6ZNU4"/>
<evidence type="ECO:0000313" key="2">
    <source>
        <dbReference type="EMBL" id="SFT64404.1"/>
    </source>
</evidence>
<keyword evidence="1" id="KW-0732">Signal</keyword>
<feature type="signal peptide" evidence="1">
    <location>
        <begin position="1"/>
        <end position="20"/>
    </location>
</feature>
<feature type="chain" id="PRO_5010344187" evidence="1">
    <location>
        <begin position="21"/>
        <end position="368"/>
    </location>
</feature>
<evidence type="ECO:0000313" key="3">
    <source>
        <dbReference type="Proteomes" id="UP000183371"/>
    </source>
</evidence>
<keyword evidence="3" id="KW-1185">Reference proteome</keyword>
<proteinExistence type="predicted"/>
<dbReference type="RefSeq" id="WP_054782761.1">
    <property type="nucleotide sequence ID" value="NZ_FPBD01000002.1"/>
</dbReference>
<reference evidence="3" key="1">
    <citation type="submission" date="2016-10" db="EMBL/GenBank/DDBJ databases">
        <authorList>
            <person name="Varghese N."/>
            <person name="Submissions S."/>
        </authorList>
    </citation>
    <scope>NUCLEOTIDE SEQUENCE [LARGE SCALE GENOMIC DNA]</scope>
    <source>
        <strain evidence="3">DSM 17465</strain>
    </source>
</reference>
<name>A0A1I6ZNU4_9HYPH</name>